<protein>
    <submittedName>
        <fullName evidence="3">SRPBCC family protein</fullName>
    </submittedName>
</protein>
<gene>
    <name evidence="3" type="ORF">FAM09_28450</name>
</gene>
<dbReference type="CDD" id="cd07817">
    <property type="entry name" value="SRPBCC_8"/>
    <property type="match status" value="1"/>
</dbReference>
<accession>A0A4S8H9J1</accession>
<dbReference type="Proteomes" id="UP000306918">
    <property type="component" value="Unassembled WGS sequence"/>
</dbReference>
<dbReference type="PANTHER" id="PTHR33824">
    <property type="entry name" value="POLYKETIDE CYCLASE/DEHYDRASE AND LIPID TRANSPORT SUPERFAMILY PROTEIN"/>
    <property type="match status" value="1"/>
</dbReference>
<evidence type="ECO:0000259" key="2">
    <source>
        <dbReference type="Pfam" id="PF03364"/>
    </source>
</evidence>
<dbReference type="AlphaFoldDB" id="A0A4S8H9J1"/>
<sequence length="238" mass="27076">MLFFHTIHLKLYLMHSNRDKLLSAATCQRLASVAGGIMLIGSAFNRNSSNRFLKAAIGCFLTYKGIAGKRTFGEMYHSFEKVAHGRSLNIRVSMVINKPREEVYALWRNLSNLPLFMKHLQRVEEQDELFSNWVMEIPGKLGTFQWHAEIVKERYGEMIAWQSLPGSSIDNAGKVGFRDALGGQGTTVDVILTYHAPLGRAGEQVARLFTPVFKRMVEEEIRGFKDFVETHETILIPR</sequence>
<evidence type="ECO:0000256" key="1">
    <source>
        <dbReference type="ARBA" id="ARBA00008918"/>
    </source>
</evidence>
<dbReference type="InterPro" id="IPR047137">
    <property type="entry name" value="ORF3"/>
</dbReference>
<comment type="caution">
    <text evidence="3">The sequence shown here is derived from an EMBL/GenBank/DDBJ whole genome shotgun (WGS) entry which is preliminary data.</text>
</comment>
<dbReference type="Pfam" id="PF03364">
    <property type="entry name" value="Polyketide_cyc"/>
    <property type="match status" value="1"/>
</dbReference>
<evidence type="ECO:0000313" key="4">
    <source>
        <dbReference type="Proteomes" id="UP000306918"/>
    </source>
</evidence>
<reference evidence="3 4" key="1">
    <citation type="submission" date="2019-04" db="EMBL/GenBank/DDBJ databases">
        <title>Niastella caeni sp. nov., isolated from activated sludge.</title>
        <authorList>
            <person name="Sheng M."/>
        </authorList>
    </citation>
    <scope>NUCLEOTIDE SEQUENCE [LARGE SCALE GENOMIC DNA]</scope>
    <source>
        <strain evidence="3 4">HX-2-15</strain>
    </source>
</reference>
<dbReference type="InterPro" id="IPR005031">
    <property type="entry name" value="COQ10_START"/>
</dbReference>
<dbReference type="SUPFAM" id="SSF55961">
    <property type="entry name" value="Bet v1-like"/>
    <property type="match status" value="1"/>
</dbReference>
<keyword evidence="4" id="KW-1185">Reference proteome</keyword>
<name>A0A4S8H9J1_9BACT</name>
<proteinExistence type="inferred from homology"/>
<dbReference type="PANTHER" id="PTHR33824:SF7">
    <property type="entry name" value="POLYKETIDE CYCLASE_DEHYDRASE AND LIPID TRANSPORT SUPERFAMILY PROTEIN"/>
    <property type="match status" value="1"/>
</dbReference>
<feature type="domain" description="Coenzyme Q-binding protein COQ10 START" evidence="2">
    <location>
        <begin position="96"/>
        <end position="206"/>
    </location>
</feature>
<evidence type="ECO:0000313" key="3">
    <source>
        <dbReference type="EMBL" id="THU31558.1"/>
    </source>
</evidence>
<dbReference type="EMBL" id="STFF01000013">
    <property type="protein sequence ID" value="THU31558.1"/>
    <property type="molecule type" value="Genomic_DNA"/>
</dbReference>
<organism evidence="3 4">
    <name type="scientific">Niastella caeni</name>
    <dbReference type="NCBI Taxonomy" id="2569763"/>
    <lineage>
        <taxon>Bacteria</taxon>
        <taxon>Pseudomonadati</taxon>
        <taxon>Bacteroidota</taxon>
        <taxon>Chitinophagia</taxon>
        <taxon>Chitinophagales</taxon>
        <taxon>Chitinophagaceae</taxon>
        <taxon>Niastella</taxon>
    </lineage>
</organism>
<dbReference type="Gene3D" id="3.30.530.20">
    <property type="match status" value="1"/>
</dbReference>
<dbReference type="OrthoDB" id="9797595at2"/>
<comment type="similarity">
    <text evidence="1">Belongs to the ribosome association toxin RatA family.</text>
</comment>
<dbReference type="InterPro" id="IPR023393">
    <property type="entry name" value="START-like_dom_sf"/>
</dbReference>